<feature type="transmembrane region" description="Helical" evidence="9">
    <location>
        <begin position="229"/>
        <end position="245"/>
    </location>
</feature>
<reference evidence="11" key="1">
    <citation type="journal article" date="2022" name="Int. J. Syst. Evol. Microbiol.">
        <title>Anaeromyxobacter oryzae sp. nov., Anaeromyxobacter diazotrophicus sp. nov. and Anaeromyxobacter paludicola sp. nov., isolated from paddy soils.</title>
        <authorList>
            <person name="Itoh H."/>
            <person name="Xu Z."/>
            <person name="Mise K."/>
            <person name="Masuda Y."/>
            <person name="Ushijima N."/>
            <person name="Hayakawa C."/>
            <person name="Shiratori Y."/>
            <person name="Senoo K."/>
        </authorList>
    </citation>
    <scope>NUCLEOTIDE SEQUENCE [LARGE SCALE GENOMIC DNA]</scope>
    <source>
        <strain evidence="11">Red630</strain>
    </source>
</reference>
<evidence type="ECO:0000256" key="9">
    <source>
        <dbReference type="SAM" id="Phobius"/>
    </source>
</evidence>
<protein>
    <recommendedName>
        <fullName evidence="12">4-hydroxybenzoate polyprenyltransferase</fullName>
    </recommendedName>
</protein>
<evidence type="ECO:0000256" key="4">
    <source>
        <dbReference type="ARBA" id="ARBA00022475"/>
    </source>
</evidence>
<gene>
    <name evidence="10" type="ORF">AMPC_32280</name>
</gene>
<keyword evidence="5" id="KW-0808">Transferase</keyword>
<dbReference type="Proteomes" id="UP001162734">
    <property type="component" value="Chromosome"/>
</dbReference>
<dbReference type="InterPro" id="IPR000537">
    <property type="entry name" value="UbiA_prenyltransferase"/>
</dbReference>
<name>A0ABM7XE10_9BACT</name>
<evidence type="ECO:0000256" key="6">
    <source>
        <dbReference type="ARBA" id="ARBA00022692"/>
    </source>
</evidence>
<dbReference type="Pfam" id="PF01040">
    <property type="entry name" value="UbiA"/>
    <property type="match status" value="1"/>
</dbReference>
<feature type="transmembrane region" description="Helical" evidence="9">
    <location>
        <begin position="159"/>
        <end position="179"/>
    </location>
</feature>
<keyword evidence="4" id="KW-1003">Cell membrane</keyword>
<dbReference type="Gene3D" id="1.10.357.140">
    <property type="entry name" value="UbiA prenyltransferase"/>
    <property type="match status" value="1"/>
</dbReference>
<keyword evidence="11" id="KW-1185">Reference proteome</keyword>
<dbReference type="CDD" id="cd13959">
    <property type="entry name" value="PT_UbiA_COQ2"/>
    <property type="match status" value="1"/>
</dbReference>
<dbReference type="InterPro" id="IPR006371">
    <property type="entry name" value="Polyprenyltransferase_UbiA-li"/>
</dbReference>
<comment type="subcellular location">
    <subcellularLocation>
        <location evidence="2">Membrane</location>
        <topology evidence="2">Multi-pass membrane protein</topology>
    </subcellularLocation>
</comment>
<comment type="similarity">
    <text evidence="3">Belongs to the UbiA prenyltransferase family.</text>
</comment>
<feature type="transmembrane region" description="Helical" evidence="9">
    <location>
        <begin position="266"/>
        <end position="286"/>
    </location>
</feature>
<evidence type="ECO:0000256" key="3">
    <source>
        <dbReference type="ARBA" id="ARBA00005985"/>
    </source>
</evidence>
<dbReference type="RefSeq" id="WP_248342509.1">
    <property type="nucleotide sequence ID" value="NZ_AP025592.1"/>
</dbReference>
<sequence length="288" mass="29758">MTQLAALSRMVKLEHSLFALPFAAAAVVLVARDARLDPVRLALVALAVVAARTAAMAMNRISDRRFDARNPRTSRRELVTGEVSVTGAWALLAGSSALFVAAAALIAPLCGALALPVLAILLGYSYAKRFTWAVHLWLGVAQALAPIGVAIALTGRATLPAVVLGVGVGAWIAGFDVFYSLQDMEFDRGEGLQSIPARFGVRGALAWARGLHLLAALCIAGAGPLAGRGPGWLAGAAILAGVLVAEHRHVAPGGALRPERIGVAFFNYNAFASVAFAAAALADLALRA</sequence>
<evidence type="ECO:0000256" key="8">
    <source>
        <dbReference type="ARBA" id="ARBA00023136"/>
    </source>
</evidence>
<evidence type="ECO:0000313" key="11">
    <source>
        <dbReference type="Proteomes" id="UP001162734"/>
    </source>
</evidence>
<keyword evidence="6 9" id="KW-0812">Transmembrane</keyword>
<dbReference type="NCBIfam" id="TIGR01475">
    <property type="entry name" value="ubiA_other"/>
    <property type="match status" value="1"/>
</dbReference>
<evidence type="ECO:0000256" key="7">
    <source>
        <dbReference type="ARBA" id="ARBA00022989"/>
    </source>
</evidence>
<dbReference type="EMBL" id="AP025592">
    <property type="protein sequence ID" value="BDG10115.1"/>
    <property type="molecule type" value="Genomic_DNA"/>
</dbReference>
<feature type="transmembrane region" description="Helical" evidence="9">
    <location>
        <begin position="134"/>
        <end position="153"/>
    </location>
</feature>
<evidence type="ECO:0000256" key="2">
    <source>
        <dbReference type="ARBA" id="ARBA00004141"/>
    </source>
</evidence>
<dbReference type="Gene3D" id="1.20.120.1780">
    <property type="entry name" value="UbiA prenyltransferase"/>
    <property type="match status" value="1"/>
</dbReference>
<dbReference type="PANTHER" id="PTHR11048:SF28">
    <property type="entry name" value="4-HYDROXYBENZOATE POLYPRENYLTRANSFERASE, MITOCHONDRIAL"/>
    <property type="match status" value="1"/>
</dbReference>
<evidence type="ECO:0000256" key="1">
    <source>
        <dbReference type="ARBA" id="ARBA00001946"/>
    </source>
</evidence>
<feature type="transmembrane region" description="Helical" evidence="9">
    <location>
        <begin position="41"/>
        <end position="58"/>
    </location>
</feature>
<keyword evidence="8 9" id="KW-0472">Membrane</keyword>
<keyword evidence="7 9" id="KW-1133">Transmembrane helix</keyword>
<organism evidence="10 11">
    <name type="scientific">Anaeromyxobacter paludicola</name>
    <dbReference type="NCBI Taxonomy" id="2918171"/>
    <lineage>
        <taxon>Bacteria</taxon>
        <taxon>Pseudomonadati</taxon>
        <taxon>Myxococcota</taxon>
        <taxon>Myxococcia</taxon>
        <taxon>Myxococcales</taxon>
        <taxon>Cystobacterineae</taxon>
        <taxon>Anaeromyxobacteraceae</taxon>
        <taxon>Anaeromyxobacter</taxon>
    </lineage>
</organism>
<feature type="transmembrane region" description="Helical" evidence="9">
    <location>
        <begin position="199"/>
        <end position="223"/>
    </location>
</feature>
<evidence type="ECO:0008006" key="12">
    <source>
        <dbReference type="Google" id="ProtNLM"/>
    </source>
</evidence>
<evidence type="ECO:0000313" key="10">
    <source>
        <dbReference type="EMBL" id="BDG10115.1"/>
    </source>
</evidence>
<feature type="transmembrane region" description="Helical" evidence="9">
    <location>
        <begin position="78"/>
        <end position="99"/>
    </location>
</feature>
<comment type="cofactor">
    <cofactor evidence="1">
        <name>Mg(2+)</name>
        <dbReference type="ChEBI" id="CHEBI:18420"/>
    </cofactor>
</comment>
<dbReference type="PANTHER" id="PTHR11048">
    <property type="entry name" value="PRENYLTRANSFERASES"/>
    <property type="match status" value="1"/>
</dbReference>
<dbReference type="InterPro" id="IPR039653">
    <property type="entry name" value="Prenyltransferase"/>
</dbReference>
<proteinExistence type="inferred from homology"/>
<feature type="transmembrane region" description="Helical" evidence="9">
    <location>
        <begin position="105"/>
        <end position="127"/>
    </location>
</feature>
<accession>A0ABM7XE10</accession>
<dbReference type="InterPro" id="IPR044878">
    <property type="entry name" value="UbiA_sf"/>
</dbReference>
<evidence type="ECO:0000256" key="5">
    <source>
        <dbReference type="ARBA" id="ARBA00022679"/>
    </source>
</evidence>